<reference evidence="1 2" key="1">
    <citation type="journal article" date="2019" name="Int. J. Syst. Evol. Microbiol.">
        <title>The Global Catalogue of Microorganisms (GCM) 10K type strain sequencing project: providing services to taxonomists for standard genome sequencing and annotation.</title>
        <authorList>
            <consortium name="The Broad Institute Genomics Platform"/>
            <consortium name="The Broad Institute Genome Sequencing Center for Infectious Disease"/>
            <person name="Wu L."/>
            <person name="Ma J."/>
        </authorList>
    </citation>
    <scope>NUCLEOTIDE SEQUENCE [LARGE SCALE GENOMIC DNA]</scope>
    <source>
        <strain evidence="1 2">JCM 13250</strain>
    </source>
</reference>
<comment type="caution">
    <text evidence="1">The sequence shown here is derived from an EMBL/GenBank/DDBJ whole genome shotgun (WGS) entry which is preliminary data.</text>
</comment>
<sequence>MPTSTFIGVRPLLYTVTDSVLPTASPLTTSRVGLTVIEKSADDEPRARATAPLPDVVISTQRIVAIRATTGPGD</sequence>
<gene>
    <name evidence="1" type="ORF">GCM10009682_03950</name>
</gene>
<accession>A0ABN2LE51</accession>
<proteinExistence type="predicted"/>
<dbReference type="EMBL" id="BAAALT010000007">
    <property type="protein sequence ID" value="GAA1785105.1"/>
    <property type="molecule type" value="Genomic_DNA"/>
</dbReference>
<dbReference type="Proteomes" id="UP001500218">
    <property type="component" value="Unassembled WGS sequence"/>
</dbReference>
<keyword evidence="2" id="KW-1185">Reference proteome</keyword>
<protein>
    <submittedName>
        <fullName evidence="1">Uncharacterized protein</fullName>
    </submittedName>
</protein>
<evidence type="ECO:0000313" key="2">
    <source>
        <dbReference type="Proteomes" id="UP001500218"/>
    </source>
</evidence>
<organism evidence="1 2">
    <name type="scientific">Luedemannella flava</name>
    <dbReference type="NCBI Taxonomy" id="349316"/>
    <lineage>
        <taxon>Bacteria</taxon>
        <taxon>Bacillati</taxon>
        <taxon>Actinomycetota</taxon>
        <taxon>Actinomycetes</taxon>
        <taxon>Micromonosporales</taxon>
        <taxon>Micromonosporaceae</taxon>
        <taxon>Luedemannella</taxon>
    </lineage>
</organism>
<name>A0ABN2LE51_9ACTN</name>
<evidence type="ECO:0000313" key="1">
    <source>
        <dbReference type="EMBL" id="GAA1785105.1"/>
    </source>
</evidence>